<evidence type="ECO:0000256" key="1">
    <source>
        <dbReference type="SAM" id="MobiDB-lite"/>
    </source>
</evidence>
<evidence type="ECO:0008006" key="4">
    <source>
        <dbReference type="Google" id="ProtNLM"/>
    </source>
</evidence>
<reference evidence="3" key="1">
    <citation type="journal article" date="2019" name="Int. J. Syst. Evol. Microbiol.">
        <title>The Global Catalogue of Microorganisms (GCM) 10K type strain sequencing project: providing services to taxonomists for standard genome sequencing and annotation.</title>
        <authorList>
            <consortium name="The Broad Institute Genomics Platform"/>
            <consortium name="The Broad Institute Genome Sequencing Center for Infectious Disease"/>
            <person name="Wu L."/>
            <person name="Ma J."/>
        </authorList>
    </citation>
    <scope>NUCLEOTIDE SEQUENCE [LARGE SCALE GENOMIC DNA]</scope>
    <source>
        <strain evidence="3">JCM 16702</strain>
    </source>
</reference>
<dbReference type="Proteomes" id="UP001500683">
    <property type="component" value="Unassembled WGS sequence"/>
</dbReference>
<evidence type="ECO:0000313" key="2">
    <source>
        <dbReference type="EMBL" id="GAA4090254.1"/>
    </source>
</evidence>
<proteinExistence type="predicted"/>
<evidence type="ECO:0000313" key="3">
    <source>
        <dbReference type="Proteomes" id="UP001500683"/>
    </source>
</evidence>
<feature type="compositionally biased region" description="Basic residues" evidence="1">
    <location>
        <begin position="164"/>
        <end position="178"/>
    </location>
</feature>
<accession>A0ABP7WKD9</accession>
<feature type="region of interest" description="Disordered" evidence="1">
    <location>
        <begin position="1"/>
        <end position="45"/>
    </location>
</feature>
<keyword evidence="3" id="KW-1185">Reference proteome</keyword>
<feature type="compositionally biased region" description="Basic and acidic residues" evidence="1">
    <location>
        <begin position="18"/>
        <end position="36"/>
    </location>
</feature>
<comment type="caution">
    <text evidence="2">The sequence shown here is derived from an EMBL/GenBank/DDBJ whole genome shotgun (WGS) entry which is preliminary data.</text>
</comment>
<feature type="compositionally biased region" description="Polar residues" evidence="1">
    <location>
        <begin position="179"/>
        <end position="188"/>
    </location>
</feature>
<feature type="compositionally biased region" description="Basic residues" evidence="1">
    <location>
        <begin position="123"/>
        <end position="136"/>
    </location>
</feature>
<dbReference type="EMBL" id="BAAAZG010000045">
    <property type="protein sequence ID" value="GAA4090254.1"/>
    <property type="molecule type" value="Genomic_DNA"/>
</dbReference>
<name>A0ABP7WKD9_9ACTN</name>
<organism evidence="2 3">
    <name type="scientific">Actinomadura miaoliensis</name>
    <dbReference type="NCBI Taxonomy" id="430685"/>
    <lineage>
        <taxon>Bacteria</taxon>
        <taxon>Bacillati</taxon>
        <taxon>Actinomycetota</taxon>
        <taxon>Actinomycetes</taxon>
        <taxon>Streptosporangiales</taxon>
        <taxon>Thermomonosporaceae</taxon>
        <taxon>Actinomadura</taxon>
    </lineage>
</organism>
<feature type="region of interest" description="Disordered" evidence="1">
    <location>
        <begin position="108"/>
        <end position="188"/>
    </location>
</feature>
<gene>
    <name evidence="2" type="ORF">GCM10022214_58890</name>
</gene>
<sequence>MPRHGANGSHASARKGARHTDARPTSARRTDTRATDTRTTGARGTVARIGGGVAGAALGKVAGRMLAPLSRRTARRLGLPPEAVTWLMQTAAPVVASLAAERMAVRRSLRGRDAGRSPGGRAAPRHGTGHRHHRSRAGAGHGPRRGGEPPGPVRLSGHGDPSRGGRHRTWAAKVRKRTLTSSAQLARG</sequence>
<protein>
    <recommendedName>
        <fullName evidence="4">DUF4235 domain-containing protein</fullName>
    </recommendedName>
</protein>